<comment type="similarity">
    <text evidence="1">Belongs to the UPF0065 (bug) family.</text>
</comment>
<proteinExistence type="inferred from homology"/>
<name>A0A561B3Y8_9BURK</name>
<sequence length="331" mass="33607">MNSNLLNPARRRALGAGLGGAALALLGTRAQAAAWPARPLRVLLGYTPGGAADVTAREVLTPLGRLLGQPIVIDYKPGASGAIGAAEVMRAAPDGYTLGLLDNAPLTIVPALRRAGYDPLASFAPVAMVSQMPQVLVAPRSAGVATVQELLALMRRTPGKLSYASGGSGSVGHLVAELFKSRTGTFAVHVPYRGGAPAVTALLAGDVQFAFLTASATGPFIDSGKLKALGVSSLTRMPSLPHAPTIAESGVPGFDAPGWFALMGPAGLPEPVAATIRKALADVLAAPGVAGRLEALGQTVAPAGADVRRTIATEGATWKKLIDERKIAIEG</sequence>
<dbReference type="OrthoDB" id="8876774at2"/>
<comment type="caution">
    <text evidence="3">The sequence shown here is derived from an EMBL/GenBank/DDBJ whole genome shotgun (WGS) entry which is preliminary data.</text>
</comment>
<evidence type="ECO:0000313" key="4">
    <source>
        <dbReference type="Proteomes" id="UP000319722"/>
    </source>
</evidence>
<dbReference type="InterPro" id="IPR005064">
    <property type="entry name" value="BUG"/>
</dbReference>
<keyword evidence="3" id="KW-0675">Receptor</keyword>
<evidence type="ECO:0000256" key="1">
    <source>
        <dbReference type="ARBA" id="ARBA00006987"/>
    </source>
</evidence>
<dbReference type="Pfam" id="PF03401">
    <property type="entry name" value="TctC"/>
    <property type="match status" value="1"/>
</dbReference>
<dbReference type="Gene3D" id="3.40.190.150">
    <property type="entry name" value="Bordetella uptake gene, domain 1"/>
    <property type="match status" value="1"/>
</dbReference>
<dbReference type="EMBL" id="VIVL01000023">
    <property type="protein sequence ID" value="TWD73502.1"/>
    <property type="molecule type" value="Genomic_DNA"/>
</dbReference>
<evidence type="ECO:0000256" key="2">
    <source>
        <dbReference type="SAM" id="SignalP"/>
    </source>
</evidence>
<dbReference type="Gene3D" id="3.40.190.10">
    <property type="entry name" value="Periplasmic binding protein-like II"/>
    <property type="match status" value="1"/>
</dbReference>
<reference evidence="3 4" key="1">
    <citation type="submission" date="2019-06" db="EMBL/GenBank/DDBJ databases">
        <title>Sorghum-associated microbial communities from plants grown in Nebraska, USA.</title>
        <authorList>
            <person name="Schachtman D."/>
        </authorList>
    </citation>
    <scope>NUCLEOTIDE SEQUENCE [LARGE SCALE GENOMIC DNA]</scope>
    <source>
        <strain evidence="3 4">T529</strain>
    </source>
</reference>
<evidence type="ECO:0000313" key="3">
    <source>
        <dbReference type="EMBL" id="TWD73502.1"/>
    </source>
</evidence>
<keyword evidence="2" id="KW-0732">Signal</keyword>
<dbReference type="PROSITE" id="PS51318">
    <property type="entry name" value="TAT"/>
    <property type="match status" value="1"/>
</dbReference>
<feature type="signal peptide" evidence="2">
    <location>
        <begin position="1"/>
        <end position="32"/>
    </location>
</feature>
<dbReference type="CDD" id="cd07012">
    <property type="entry name" value="PBP2_Bug_TTT"/>
    <property type="match status" value="1"/>
</dbReference>
<dbReference type="PIRSF" id="PIRSF017082">
    <property type="entry name" value="YflP"/>
    <property type="match status" value="1"/>
</dbReference>
<accession>A0A561B3Y8</accession>
<dbReference type="Proteomes" id="UP000319722">
    <property type="component" value="Unassembled WGS sequence"/>
</dbReference>
<dbReference type="SUPFAM" id="SSF53850">
    <property type="entry name" value="Periplasmic binding protein-like II"/>
    <property type="match status" value="1"/>
</dbReference>
<protein>
    <submittedName>
        <fullName evidence="3">Tripartite-type tricarboxylate transporter receptor subunit TctC</fullName>
    </submittedName>
</protein>
<dbReference type="AlphaFoldDB" id="A0A561B3Y8"/>
<organism evidence="3 4">
    <name type="scientific">Variovorax beijingensis</name>
    <dbReference type="NCBI Taxonomy" id="2496117"/>
    <lineage>
        <taxon>Bacteria</taxon>
        <taxon>Pseudomonadati</taxon>
        <taxon>Pseudomonadota</taxon>
        <taxon>Betaproteobacteria</taxon>
        <taxon>Burkholderiales</taxon>
        <taxon>Comamonadaceae</taxon>
        <taxon>Variovorax</taxon>
    </lineage>
</organism>
<gene>
    <name evidence="3" type="ORF">FB547_1232</name>
</gene>
<dbReference type="InterPro" id="IPR006311">
    <property type="entry name" value="TAT_signal"/>
</dbReference>
<feature type="chain" id="PRO_5021784783" evidence="2">
    <location>
        <begin position="33"/>
        <end position="331"/>
    </location>
</feature>
<dbReference type="PANTHER" id="PTHR42928:SF5">
    <property type="entry name" value="BLR1237 PROTEIN"/>
    <property type="match status" value="1"/>
</dbReference>
<dbReference type="InterPro" id="IPR042100">
    <property type="entry name" value="Bug_dom1"/>
</dbReference>
<dbReference type="PANTHER" id="PTHR42928">
    <property type="entry name" value="TRICARBOXYLATE-BINDING PROTEIN"/>
    <property type="match status" value="1"/>
</dbReference>
<dbReference type="RefSeq" id="WP_145747703.1">
    <property type="nucleotide sequence ID" value="NZ_VIVL01000023.1"/>
</dbReference>